<dbReference type="SMART" id="SM00347">
    <property type="entry name" value="HTH_MARR"/>
    <property type="match status" value="1"/>
</dbReference>
<dbReference type="InterPro" id="IPR039422">
    <property type="entry name" value="MarR/SlyA-like"/>
</dbReference>
<protein>
    <submittedName>
        <fullName evidence="2">MarR family transcriptional regulator</fullName>
    </submittedName>
</protein>
<proteinExistence type="predicted"/>
<feature type="domain" description="HTH marR-type" evidence="1">
    <location>
        <begin position="11"/>
        <end position="145"/>
    </location>
</feature>
<dbReference type="EMBL" id="SSNY01000001">
    <property type="protein sequence ID" value="THF59925.1"/>
    <property type="molecule type" value="Genomic_DNA"/>
</dbReference>
<accession>A0ABY2QCT4</accession>
<dbReference type="Gene3D" id="1.10.10.10">
    <property type="entry name" value="Winged helix-like DNA-binding domain superfamily/Winged helix DNA-binding domain"/>
    <property type="match status" value="1"/>
</dbReference>
<dbReference type="InterPro" id="IPR036390">
    <property type="entry name" value="WH_DNA-bd_sf"/>
</dbReference>
<evidence type="ECO:0000259" key="1">
    <source>
        <dbReference type="PROSITE" id="PS50995"/>
    </source>
</evidence>
<sequence length="145" mass="16288">MSTEKSQRRRGAEITQADYHALSQFRYLIRCFLEFSQNAAKAVGLQPRHHQALLAIKGFPGGGPVSVGDLAERLRIRHHSAVELVDRLSEAGLVERRHAEDDQRKVMLILTERAEALLAELSAAHLDELSRVEPMLTKVLSRRDG</sequence>
<dbReference type="PANTHER" id="PTHR33164:SF43">
    <property type="entry name" value="HTH-TYPE TRANSCRIPTIONAL REPRESSOR YETL"/>
    <property type="match status" value="1"/>
</dbReference>
<dbReference type="SUPFAM" id="SSF46785">
    <property type="entry name" value="Winged helix' DNA-binding domain"/>
    <property type="match status" value="1"/>
</dbReference>
<evidence type="ECO:0000313" key="3">
    <source>
        <dbReference type="Proteomes" id="UP000306441"/>
    </source>
</evidence>
<keyword evidence="3" id="KW-1185">Reference proteome</keyword>
<dbReference type="InterPro" id="IPR036388">
    <property type="entry name" value="WH-like_DNA-bd_sf"/>
</dbReference>
<organism evidence="2 3">
    <name type="scientific">Ollibium composti</name>
    <dbReference type="NCBI Taxonomy" id="2675109"/>
    <lineage>
        <taxon>Bacteria</taxon>
        <taxon>Pseudomonadati</taxon>
        <taxon>Pseudomonadota</taxon>
        <taxon>Alphaproteobacteria</taxon>
        <taxon>Hyphomicrobiales</taxon>
        <taxon>Phyllobacteriaceae</taxon>
        <taxon>Ollibium</taxon>
    </lineage>
</organism>
<dbReference type="PRINTS" id="PR00598">
    <property type="entry name" value="HTHMARR"/>
</dbReference>
<dbReference type="InterPro" id="IPR000835">
    <property type="entry name" value="HTH_MarR-typ"/>
</dbReference>
<gene>
    <name evidence="2" type="ORF">E6C48_02425</name>
</gene>
<dbReference type="Proteomes" id="UP000306441">
    <property type="component" value="Unassembled WGS sequence"/>
</dbReference>
<evidence type="ECO:0000313" key="2">
    <source>
        <dbReference type="EMBL" id="THF59925.1"/>
    </source>
</evidence>
<name>A0ABY2QCT4_9HYPH</name>
<dbReference type="RefSeq" id="WP_136353601.1">
    <property type="nucleotide sequence ID" value="NZ_SSNY01000001.1"/>
</dbReference>
<comment type="caution">
    <text evidence="2">The sequence shown here is derived from an EMBL/GenBank/DDBJ whole genome shotgun (WGS) entry which is preliminary data.</text>
</comment>
<reference evidence="2 3" key="1">
    <citation type="submission" date="2019-04" db="EMBL/GenBank/DDBJ databases">
        <title>Mesorhizobium composti sp. nov., isolated from compost.</title>
        <authorList>
            <person name="Lin S.-Y."/>
            <person name="Hameed A."/>
            <person name="Hsieh Y.-T."/>
            <person name="Young C.-C."/>
        </authorList>
    </citation>
    <scope>NUCLEOTIDE SEQUENCE [LARGE SCALE GENOMIC DNA]</scope>
    <source>
        <strain evidence="2 3">CC-YTH430</strain>
    </source>
</reference>
<dbReference type="Pfam" id="PF12802">
    <property type="entry name" value="MarR_2"/>
    <property type="match status" value="1"/>
</dbReference>
<dbReference type="PROSITE" id="PS50995">
    <property type="entry name" value="HTH_MARR_2"/>
    <property type="match status" value="1"/>
</dbReference>
<dbReference type="PANTHER" id="PTHR33164">
    <property type="entry name" value="TRANSCRIPTIONAL REGULATOR, MARR FAMILY"/>
    <property type="match status" value="1"/>
</dbReference>